<dbReference type="InterPro" id="IPR051130">
    <property type="entry name" value="Mito_struct-func_regulator"/>
</dbReference>
<feature type="domain" description="ABC1 atypical kinase-like" evidence="2">
    <location>
        <begin position="90"/>
        <end position="327"/>
    </location>
</feature>
<dbReference type="Gene3D" id="1.10.510.10">
    <property type="entry name" value="Transferase(Phosphotransferase) domain 1"/>
    <property type="match status" value="1"/>
</dbReference>
<evidence type="ECO:0000259" key="2">
    <source>
        <dbReference type="Pfam" id="PF03109"/>
    </source>
</evidence>
<dbReference type="InterPro" id="IPR004147">
    <property type="entry name" value="ABC1_dom"/>
</dbReference>
<dbReference type="RefSeq" id="WP_065135723.1">
    <property type="nucleotide sequence ID" value="NZ_MAEM01000408.1"/>
</dbReference>
<reference evidence="3 4" key="1">
    <citation type="submission" date="2016-06" db="EMBL/GenBank/DDBJ databases">
        <authorList>
            <person name="Kjaerup R.B."/>
            <person name="Dalgaard T.S."/>
            <person name="Juul-Madsen H.R."/>
        </authorList>
    </citation>
    <scope>NUCLEOTIDE SEQUENCE [LARGE SCALE GENOMIC DNA]</scope>
    <source>
        <strain evidence="3 4">1245752.6</strain>
    </source>
</reference>
<dbReference type="SUPFAM" id="SSF56112">
    <property type="entry name" value="Protein kinase-like (PK-like)"/>
    <property type="match status" value="1"/>
</dbReference>
<feature type="compositionally biased region" description="Low complexity" evidence="1">
    <location>
        <begin position="422"/>
        <end position="431"/>
    </location>
</feature>
<dbReference type="CDD" id="cd05121">
    <property type="entry name" value="ABC1_ADCK3-like"/>
    <property type="match status" value="1"/>
</dbReference>
<dbReference type="Pfam" id="PF03109">
    <property type="entry name" value="ABC1"/>
    <property type="match status" value="1"/>
</dbReference>
<feature type="region of interest" description="Disordered" evidence="1">
    <location>
        <begin position="418"/>
        <end position="438"/>
    </location>
</feature>
<dbReference type="Proteomes" id="UP000093757">
    <property type="component" value="Unassembled WGS sequence"/>
</dbReference>
<dbReference type="AlphaFoldDB" id="A0A1A6BC81"/>
<evidence type="ECO:0000313" key="3">
    <source>
        <dbReference type="EMBL" id="OBR99914.1"/>
    </source>
</evidence>
<comment type="caution">
    <text evidence="3">The sequence shown here is derived from an EMBL/GenBank/DDBJ whole genome shotgun (WGS) entry which is preliminary data.</text>
</comment>
<dbReference type="PANTHER" id="PTHR43173">
    <property type="entry name" value="ABC1 FAMILY PROTEIN"/>
    <property type="match status" value="1"/>
</dbReference>
<accession>A0A1A6BC81</accession>
<dbReference type="PANTHER" id="PTHR43173:SF19">
    <property type="entry name" value="AARF DOMAIN-CONTAINING PROTEIN KINASE 1"/>
    <property type="match status" value="1"/>
</dbReference>
<sequence length="438" mass="48497">MIRHFRIVRVLRVALAVLRVLPRYLLLRARDRTALWPTNDADWQRAHGAAAREIKRVALSLAGAFTKAAQIQGARADFFPAPFIEELSQFHDAVPPRPFETLRPLVERDLGRPVDEVFATIDRRALAAASLAQVHRATLRDGSEVVLKIRYPEIPRIIPLDLGMLRRVVGIVMLVQRRIDLRALVTETTRFIEFELDFRREVRSTERLAKNLTDVPFVVVPRVYPELCGDNVIVLEYLQGIQVARTKELVAAGHKLAEIARKIGALYGTMIFEQGFFHGDPHPGNLLILPDARIGLLDFGLAKELPPGFARLVATMMVSSMIGDSRAAFAAAEQLGFDVASMKPDNLRTLMLMTIGDSDTEAGFFEILGETSLRKIPEDFALVGRTLILLNGLSHRLAPGRRLIQAELLKHLAAGAARTAGDEPAPSASAEDSARKPA</sequence>
<protein>
    <recommendedName>
        <fullName evidence="2">ABC1 atypical kinase-like domain-containing protein</fullName>
    </recommendedName>
</protein>
<gene>
    <name evidence="3" type="ORF">A9W98_27805</name>
</gene>
<evidence type="ECO:0000313" key="4">
    <source>
        <dbReference type="Proteomes" id="UP000093757"/>
    </source>
</evidence>
<organism evidence="3 4">
    <name type="scientific">Mycobacterium gordonae</name>
    <dbReference type="NCBI Taxonomy" id="1778"/>
    <lineage>
        <taxon>Bacteria</taxon>
        <taxon>Bacillati</taxon>
        <taxon>Actinomycetota</taxon>
        <taxon>Actinomycetes</taxon>
        <taxon>Mycobacteriales</taxon>
        <taxon>Mycobacteriaceae</taxon>
        <taxon>Mycobacterium</taxon>
    </lineage>
</organism>
<name>A0A1A6BC81_MYCGO</name>
<dbReference type="OrthoDB" id="9795390at2"/>
<dbReference type="EMBL" id="MAEM01000408">
    <property type="protein sequence ID" value="OBR99914.1"/>
    <property type="molecule type" value="Genomic_DNA"/>
</dbReference>
<evidence type="ECO:0000256" key="1">
    <source>
        <dbReference type="SAM" id="MobiDB-lite"/>
    </source>
</evidence>
<dbReference type="InterPro" id="IPR011009">
    <property type="entry name" value="Kinase-like_dom_sf"/>
</dbReference>
<proteinExistence type="predicted"/>